<evidence type="ECO:0000313" key="13">
    <source>
        <dbReference type="Proteomes" id="UP000386466"/>
    </source>
</evidence>
<gene>
    <name evidence="12" type="ORF">LYPA_23C014604</name>
</gene>
<comment type="catalytic activity">
    <reaction evidence="9">
        <text>3,3'-diiodo-L-thyronine + 3'-phosphoadenylyl sulfate = 3,3'-diiodo-L-thyronine sulfate + adenosine 3',5'-bisphosphate + H(+)</text>
        <dbReference type="Rhea" id="RHEA:67892"/>
        <dbReference type="ChEBI" id="CHEBI:15378"/>
        <dbReference type="ChEBI" id="CHEBI:58339"/>
        <dbReference type="ChEBI" id="CHEBI:58343"/>
        <dbReference type="ChEBI" id="CHEBI:176514"/>
        <dbReference type="ChEBI" id="CHEBI:176515"/>
    </reaction>
    <physiologicalReaction direction="left-to-right" evidence="9">
        <dbReference type="Rhea" id="RHEA:67893"/>
    </physiologicalReaction>
</comment>
<keyword evidence="3" id="KW-0963">Cytoplasm</keyword>
<dbReference type="InterPro" id="IPR000863">
    <property type="entry name" value="Sulfotransferase_dom"/>
</dbReference>
<sequence length="291" mass="34965">MEDIDSFLFKFKGYYFLRPGLDIGFLETLNDFEIREDDVFIVTYPKSGTIWFQQILNLIYFDEHRKSTGNLETVFRVPYFEYPDQNTDFVKRPSPRLFTTHLPYYLVPSGLKNKKAKIIYVYRNPKDVMCSYFHFSKKMPLPTTSTIEEFMQLFLEGKVLGSLWFDHIKGWHEHKSLFNIEFMMYEEFKKDLRGSMLKVCKFLGKELSDEDMDTVVSQAMFENMKLDPRANYDNILKDQFGIQEKGHFLRKGTIGDWKNYMTVEQNERFDKIFQKNMKDFPLKFIWDMNEE</sequence>
<evidence type="ECO:0000313" key="12">
    <source>
        <dbReference type="EMBL" id="VFV46998.1"/>
    </source>
</evidence>
<protein>
    <recommendedName>
        <fullName evidence="10">Sulfotransferase</fullName>
        <ecNumber evidence="10">2.8.2.-</ecNumber>
    </recommendedName>
</protein>
<dbReference type="Gene3D" id="3.40.50.300">
    <property type="entry name" value="P-loop containing nucleotide triphosphate hydrolases"/>
    <property type="match status" value="1"/>
</dbReference>
<comment type="catalytic activity">
    <reaction evidence="7">
        <text>3,3',5-triiodo-L-thyronine + 3'-phosphoadenylyl sulfate = 3,3',5-triiodo-L-thyronine sulfate + adenosine 3',5'-bisphosphate + H(+)</text>
        <dbReference type="Rhea" id="RHEA:67876"/>
        <dbReference type="ChEBI" id="CHEBI:15378"/>
        <dbReference type="ChEBI" id="CHEBI:58339"/>
        <dbReference type="ChEBI" id="CHEBI:58343"/>
        <dbReference type="ChEBI" id="CHEBI:176511"/>
        <dbReference type="ChEBI" id="CHEBI:533015"/>
    </reaction>
    <physiologicalReaction direction="left-to-right" evidence="7">
        <dbReference type="Rhea" id="RHEA:67877"/>
    </physiologicalReaction>
</comment>
<evidence type="ECO:0000256" key="8">
    <source>
        <dbReference type="ARBA" id="ARBA00093194"/>
    </source>
</evidence>
<evidence type="ECO:0000256" key="10">
    <source>
        <dbReference type="RuleBase" id="RU361155"/>
    </source>
</evidence>
<evidence type="ECO:0000256" key="2">
    <source>
        <dbReference type="ARBA" id="ARBA00005771"/>
    </source>
</evidence>
<dbReference type="PANTHER" id="PTHR11783">
    <property type="entry name" value="SULFOTRANSFERASE SULT"/>
    <property type="match status" value="1"/>
</dbReference>
<dbReference type="EC" id="2.8.2.-" evidence="10"/>
<comment type="similarity">
    <text evidence="2 10">Belongs to the sulfotransferase 1 family.</text>
</comment>
<name>A0A485PRK5_LYNPA</name>
<dbReference type="Pfam" id="PF00685">
    <property type="entry name" value="Sulfotransfer_1"/>
    <property type="match status" value="1"/>
</dbReference>
<dbReference type="EMBL" id="CAAGRJ010039883">
    <property type="protein sequence ID" value="VFV46998.1"/>
    <property type="molecule type" value="Genomic_DNA"/>
</dbReference>
<accession>A0A485PRK5</accession>
<dbReference type="FunFam" id="3.40.50.300:FF:000433">
    <property type="entry name" value="Estrogen sulfotransferase"/>
    <property type="match status" value="1"/>
</dbReference>
<reference evidence="12 13" key="1">
    <citation type="submission" date="2019-01" db="EMBL/GenBank/DDBJ databases">
        <authorList>
            <person name="Alioto T."/>
            <person name="Alioto T."/>
        </authorList>
    </citation>
    <scope>NUCLEOTIDE SEQUENCE [LARGE SCALE GENOMIC DNA]</scope>
</reference>
<evidence type="ECO:0000256" key="1">
    <source>
        <dbReference type="ARBA" id="ARBA00004496"/>
    </source>
</evidence>
<organism evidence="12 13">
    <name type="scientific">Lynx pardinus</name>
    <name type="common">Iberian lynx</name>
    <name type="synonym">Felis pardina</name>
    <dbReference type="NCBI Taxonomy" id="191816"/>
    <lineage>
        <taxon>Eukaryota</taxon>
        <taxon>Metazoa</taxon>
        <taxon>Chordata</taxon>
        <taxon>Craniata</taxon>
        <taxon>Vertebrata</taxon>
        <taxon>Euteleostomi</taxon>
        <taxon>Mammalia</taxon>
        <taxon>Eutheria</taxon>
        <taxon>Laurasiatheria</taxon>
        <taxon>Carnivora</taxon>
        <taxon>Feliformia</taxon>
        <taxon>Felidae</taxon>
        <taxon>Felinae</taxon>
        <taxon>Lynx</taxon>
    </lineage>
</organism>
<comment type="catalytic activity">
    <reaction evidence="5">
        <text>4-ethylphenol + 3'-phosphoadenylyl sulfate = 4-ethylphenyl sulfate + adenosine 3',5'-bisphosphate + H(+)</text>
        <dbReference type="Rhea" id="RHEA:70607"/>
        <dbReference type="ChEBI" id="CHEBI:15378"/>
        <dbReference type="ChEBI" id="CHEBI:49584"/>
        <dbReference type="ChEBI" id="CHEBI:58339"/>
        <dbReference type="ChEBI" id="CHEBI:58343"/>
        <dbReference type="ChEBI" id="CHEBI:133681"/>
    </reaction>
    <physiologicalReaction direction="left-to-right" evidence="5">
        <dbReference type="Rhea" id="RHEA:70608"/>
    </physiologicalReaction>
</comment>
<dbReference type="AlphaFoldDB" id="A0A485PRK5"/>
<keyword evidence="4 10" id="KW-0808">Transferase</keyword>
<evidence type="ECO:0000256" key="9">
    <source>
        <dbReference type="ARBA" id="ARBA00093259"/>
    </source>
</evidence>
<dbReference type="GO" id="GO:0051923">
    <property type="term" value="P:sulfation"/>
    <property type="evidence" value="ECO:0007669"/>
    <property type="project" value="UniProtKB-ARBA"/>
</dbReference>
<evidence type="ECO:0000256" key="4">
    <source>
        <dbReference type="ARBA" id="ARBA00022679"/>
    </source>
</evidence>
<dbReference type="GO" id="GO:0005737">
    <property type="term" value="C:cytoplasm"/>
    <property type="evidence" value="ECO:0007669"/>
    <property type="project" value="UniProtKB-SubCell"/>
</dbReference>
<keyword evidence="13" id="KW-1185">Reference proteome</keyword>
<evidence type="ECO:0000256" key="6">
    <source>
        <dbReference type="ARBA" id="ARBA00052984"/>
    </source>
</evidence>
<comment type="catalytic activity">
    <reaction evidence="6">
        <text>a phenol + 3'-phosphoadenylyl sulfate = an aryl sulfate + adenosine 3',5'-bisphosphate + H(+)</text>
        <dbReference type="Rhea" id="RHEA:12164"/>
        <dbReference type="ChEBI" id="CHEBI:15378"/>
        <dbReference type="ChEBI" id="CHEBI:33853"/>
        <dbReference type="ChEBI" id="CHEBI:58339"/>
        <dbReference type="ChEBI" id="CHEBI:58343"/>
        <dbReference type="ChEBI" id="CHEBI:140317"/>
        <dbReference type="EC" id="2.8.2.1"/>
    </reaction>
    <physiologicalReaction direction="left-to-right" evidence="6">
        <dbReference type="Rhea" id="RHEA:12165"/>
    </physiologicalReaction>
</comment>
<feature type="domain" description="Sulfotransferase" evidence="11">
    <location>
        <begin position="37"/>
        <end position="280"/>
    </location>
</feature>
<dbReference type="InterPro" id="IPR027417">
    <property type="entry name" value="P-loop_NTPase"/>
</dbReference>
<evidence type="ECO:0000256" key="3">
    <source>
        <dbReference type="ARBA" id="ARBA00022490"/>
    </source>
</evidence>
<evidence type="ECO:0000256" key="7">
    <source>
        <dbReference type="ARBA" id="ARBA00093189"/>
    </source>
</evidence>
<dbReference type="GO" id="GO:0004062">
    <property type="term" value="F:aryl sulfotransferase activity"/>
    <property type="evidence" value="ECO:0007669"/>
    <property type="project" value="UniProtKB-EC"/>
</dbReference>
<proteinExistence type="inferred from homology"/>
<evidence type="ECO:0000259" key="11">
    <source>
        <dbReference type="Pfam" id="PF00685"/>
    </source>
</evidence>
<comment type="subcellular location">
    <subcellularLocation>
        <location evidence="1">Cytoplasm</location>
    </subcellularLocation>
</comment>
<dbReference type="SUPFAM" id="SSF52540">
    <property type="entry name" value="P-loop containing nucleoside triphosphate hydrolases"/>
    <property type="match status" value="1"/>
</dbReference>
<comment type="catalytic activity">
    <reaction evidence="8">
        <text>3,3',5'-triiodo-L-thyronine + 3'-phosphoadenylyl sulfate = 3,3',5'-triiodo-L-thyronine sulfate + adenosine 3',5'-bisphosphate + H(+)</text>
        <dbReference type="Rhea" id="RHEA:67888"/>
        <dbReference type="ChEBI" id="CHEBI:15378"/>
        <dbReference type="ChEBI" id="CHEBI:57261"/>
        <dbReference type="ChEBI" id="CHEBI:58339"/>
        <dbReference type="ChEBI" id="CHEBI:58343"/>
        <dbReference type="ChEBI" id="CHEBI:176513"/>
    </reaction>
    <physiologicalReaction direction="left-to-right" evidence="8">
        <dbReference type="Rhea" id="RHEA:67889"/>
    </physiologicalReaction>
</comment>
<dbReference type="Proteomes" id="UP000386466">
    <property type="component" value="Unassembled WGS sequence"/>
</dbReference>
<evidence type="ECO:0000256" key="5">
    <source>
        <dbReference type="ARBA" id="ARBA00048219"/>
    </source>
</evidence>